<feature type="transmembrane region" description="Helical" evidence="3">
    <location>
        <begin position="547"/>
        <end position="567"/>
    </location>
</feature>
<feature type="transmembrane region" description="Helical" evidence="3">
    <location>
        <begin position="458"/>
        <end position="482"/>
    </location>
</feature>
<dbReference type="OMA" id="IPLFVNH"/>
<sequence length="615" mass="63983">MPRFFPRLTATGLQATAYLGGIALFSISFLVFLNSSISFVVTEVIGQKKAVGDAVGTLGFADELLALVACPLWGMLSDRIGVRAVAVVGYCIVAFSLVCLVQSANVYPDLLLGRLMFSLGGAACSTMVTAILPSMVAERGGADKDEERAGPEGHAARLREEETGVRNGSVGHATTPSVNSELTITPASYASASRPATSASTKNQTGRNSTETQDHDSVAGTSQLAGLVGFFTGAGALVALALFLPLPAYLQEYGQAKSVQISYYIVASIALLVGIFIFFGLRNLPGEEHKSFSALTKPPYDEATSVGPEGHLHTTLSPAPSYFLLAKESIKLGFTDPAIGLGYLGGFVARASSVGISLFIPLFVNAYFVRNELCTSNPDNLTDIKKNCERAYKLAAALTGIGELAALICAPLFGYFGGRAARANSEWPLLLSSLVGVAGYVSFGLLKNPDAFHGGGGQWAFLSVILIGVGQIGAIVCSLGLLGRGVNANAPAIDSRPGTASTLRHTGVGPVQGEETAALLPSIGTGSRTRCESVNVKIDRSRLKGSIAGMYSLAGGAGILILTKLGGALFDSWMVGAPFFLMAVFNGVLMVAIVVIGGGSALVRRHRVDTSQLRS</sequence>
<dbReference type="KEGG" id="ffu:CLAFUR5_02303"/>
<dbReference type="Pfam" id="PF07690">
    <property type="entry name" value="MFS_1"/>
    <property type="match status" value="1"/>
</dbReference>
<evidence type="ECO:0008006" key="6">
    <source>
        <dbReference type="Google" id="ProtNLM"/>
    </source>
</evidence>
<feature type="transmembrane region" description="Helical" evidence="3">
    <location>
        <begin position="115"/>
        <end position="136"/>
    </location>
</feature>
<feature type="compositionally biased region" description="Polar residues" evidence="2">
    <location>
        <begin position="202"/>
        <end position="211"/>
    </location>
</feature>
<protein>
    <recommendedName>
        <fullName evidence="6">MFS transporter</fullName>
    </recommendedName>
</protein>
<feature type="transmembrane region" description="Helical" evidence="3">
    <location>
        <begin position="427"/>
        <end position="446"/>
    </location>
</feature>
<gene>
    <name evidence="4" type="ORF">CLAFUR5_02303</name>
</gene>
<feature type="transmembrane region" description="Helical" evidence="3">
    <location>
        <begin position="394"/>
        <end position="415"/>
    </location>
</feature>
<dbReference type="PANTHER" id="PTHR23524:SF1">
    <property type="entry name" value="MRH DOMAIN-CONTAINING PROTEIN-RELATED"/>
    <property type="match status" value="1"/>
</dbReference>
<reference evidence="4" key="2">
    <citation type="journal article" date="2022" name="Microb. Genom.">
        <title>A chromosome-scale genome assembly of the tomato pathogen Cladosporium fulvum reveals a compartmentalized genome architecture and the presence of a dispensable chromosome.</title>
        <authorList>
            <person name="Zaccaron A.Z."/>
            <person name="Chen L.H."/>
            <person name="Samaras A."/>
            <person name="Stergiopoulos I."/>
        </authorList>
    </citation>
    <scope>NUCLEOTIDE SEQUENCE</scope>
    <source>
        <strain evidence="4">Race5_Kim</strain>
    </source>
</reference>
<keyword evidence="3" id="KW-1133">Transmembrane helix</keyword>
<feature type="transmembrane region" description="Helical" evidence="3">
    <location>
        <begin position="347"/>
        <end position="368"/>
    </location>
</feature>
<feature type="transmembrane region" description="Helical" evidence="3">
    <location>
        <begin position="12"/>
        <end position="34"/>
    </location>
</feature>
<comment type="subcellular location">
    <subcellularLocation>
        <location evidence="1">Membrane</location>
        <topology evidence="1">Multi-pass membrane protein</topology>
    </subcellularLocation>
</comment>
<dbReference type="Gene3D" id="1.20.1250.20">
    <property type="entry name" value="MFS general substrate transporter like domains"/>
    <property type="match status" value="1"/>
</dbReference>
<keyword evidence="5" id="KW-1185">Reference proteome</keyword>
<feature type="region of interest" description="Disordered" evidence="2">
    <location>
        <begin position="139"/>
        <end position="177"/>
    </location>
</feature>
<reference evidence="4" key="1">
    <citation type="submission" date="2021-12" db="EMBL/GenBank/DDBJ databases">
        <authorList>
            <person name="Zaccaron A."/>
            <person name="Stergiopoulos I."/>
        </authorList>
    </citation>
    <scope>NUCLEOTIDE SEQUENCE</scope>
    <source>
        <strain evidence="4">Race5_Kim</strain>
    </source>
</reference>
<evidence type="ECO:0000256" key="3">
    <source>
        <dbReference type="SAM" id="Phobius"/>
    </source>
</evidence>
<dbReference type="GO" id="GO:0016020">
    <property type="term" value="C:membrane"/>
    <property type="evidence" value="ECO:0007669"/>
    <property type="project" value="UniProtKB-SubCell"/>
</dbReference>
<dbReference type="GO" id="GO:0022857">
    <property type="term" value="F:transmembrane transporter activity"/>
    <property type="evidence" value="ECO:0007669"/>
    <property type="project" value="InterPro"/>
</dbReference>
<keyword evidence="3" id="KW-0472">Membrane</keyword>
<name>A0A9Q8L6I0_PASFU</name>
<proteinExistence type="predicted"/>
<dbReference type="RefSeq" id="XP_047756132.1">
    <property type="nucleotide sequence ID" value="XM_047901451.1"/>
</dbReference>
<feature type="transmembrane region" description="Helical" evidence="3">
    <location>
        <begin position="579"/>
        <end position="603"/>
    </location>
</feature>
<dbReference type="EMBL" id="CP090163">
    <property type="protein sequence ID" value="UJO11766.1"/>
    <property type="molecule type" value="Genomic_DNA"/>
</dbReference>
<evidence type="ECO:0000313" key="5">
    <source>
        <dbReference type="Proteomes" id="UP000756132"/>
    </source>
</evidence>
<dbReference type="AlphaFoldDB" id="A0A9Q8L6I0"/>
<dbReference type="Proteomes" id="UP000756132">
    <property type="component" value="Chromosome 1"/>
</dbReference>
<dbReference type="SUPFAM" id="SSF103473">
    <property type="entry name" value="MFS general substrate transporter"/>
    <property type="match status" value="2"/>
</dbReference>
<keyword evidence="3" id="KW-0812">Transmembrane</keyword>
<feature type="transmembrane region" description="Helical" evidence="3">
    <location>
        <begin position="261"/>
        <end position="281"/>
    </location>
</feature>
<dbReference type="OrthoDB" id="18110at2759"/>
<dbReference type="PANTHER" id="PTHR23524">
    <property type="entry name" value="TRANSPORTER, PUTATIVE (AFU_ORTHOLOGUE AFUA_8G04850)-RELATED"/>
    <property type="match status" value="1"/>
</dbReference>
<feature type="compositionally biased region" description="Low complexity" evidence="2">
    <location>
        <begin position="190"/>
        <end position="201"/>
    </location>
</feature>
<dbReference type="InterPro" id="IPR036259">
    <property type="entry name" value="MFS_trans_sf"/>
</dbReference>
<organism evidence="4 5">
    <name type="scientific">Passalora fulva</name>
    <name type="common">Tomato leaf mold</name>
    <name type="synonym">Cladosporium fulvum</name>
    <dbReference type="NCBI Taxonomy" id="5499"/>
    <lineage>
        <taxon>Eukaryota</taxon>
        <taxon>Fungi</taxon>
        <taxon>Dikarya</taxon>
        <taxon>Ascomycota</taxon>
        <taxon>Pezizomycotina</taxon>
        <taxon>Dothideomycetes</taxon>
        <taxon>Dothideomycetidae</taxon>
        <taxon>Mycosphaerellales</taxon>
        <taxon>Mycosphaerellaceae</taxon>
        <taxon>Fulvia</taxon>
    </lineage>
</organism>
<feature type="region of interest" description="Disordered" evidence="2">
    <location>
        <begin position="190"/>
        <end position="217"/>
    </location>
</feature>
<feature type="transmembrane region" description="Helical" evidence="3">
    <location>
        <begin position="224"/>
        <end position="249"/>
    </location>
</feature>
<evidence type="ECO:0000313" key="4">
    <source>
        <dbReference type="EMBL" id="UJO11766.1"/>
    </source>
</evidence>
<evidence type="ECO:0000256" key="2">
    <source>
        <dbReference type="SAM" id="MobiDB-lite"/>
    </source>
</evidence>
<dbReference type="InterPro" id="IPR011701">
    <property type="entry name" value="MFS"/>
</dbReference>
<dbReference type="GeneID" id="71982181"/>
<evidence type="ECO:0000256" key="1">
    <source>
        <dbReference type="ARBA" id="ARBA00004141"/>
    </source>
</evidence>
<feature type="compositionally biased region" description="Basic and acidic residues" evidence="2">
    <location>
        <begin position="140"/>
        <end position="164"/>
    </location>
</feature>
<accession>A0A9Q8L6I0</accession>
<feature type="transmembrane region" description="Helical" evidence="3">
    <location>
        <begin position="80"/>
        <end position="103"/>
    </location>
</feature>